<dbReference type="OrthoDB" id="5588896at2"/>
<dbReference type="KEGG" id="smai:EXU30_12805"/>
<dbReference type="AlphaFoldDB" id="A0A411PIZ4"/>
<organism evidence="1 2">
    <name type="scientific">Shewanella maritima</name>
    <dbReference type="NCBI Taxonomy" id="2520507"/>
    <lineage>
        <taxon>Bacteria</taxon>
        <taxon>Pseudomonadati</taxon>
        <taxon>Pseudomonadota</taxon>
        <taxon>Gammaproteobacteria</taxon>
        <taxon>Alteromonadales</taxon>
        <taxon>Shewanellaceae</taxon>
        <taxon>Shewanella</taxon>
    </lineage>
</organism>
<name>A0A411PIZ4_9GAMM</name>
<reference evidence="1 2" key="1">
    <citation type="submission" date="2019-02" db="EMBL/GenBank/DDBJ databases">
        <title>Shewanella sp. D4-2 isolated from Dokdo Island.</title>
        <authorList>
            <person name="Baek K."/>
        </authorList>
    </citation>
    <scope>NUCLEOTIDE SEQUENCE [LARGE SCALE GENOMIC DNA]</scope>
    <source>
        <strain evidence="1 2">D4-2</strain>
    </source>
</reference>
<accession>A0A411PIZ4</accession>
<sequence>MRMFPVYSPKLIAKHVRIFLTGVIWVKDLGQLEFSNGRFLMPKRSLPQVRKAISELNSLLESQKVSPSPA</sequence>
<evidence type="ECO:0000313" key="1">
    <source>
        <dbReference type="EMBL" id="QBF83478.1"/>
    </source>
</evidence>
<keyword evidence="2" id="KW-1185">Reference proteome</keyword>
<dbReference type="Proteomes" id="UP000291106">
    <property type="component" value="Chromosome"/>
</dbReference>
<dbReference type="InterPro" id="IPR009491">
    <property type="entry name" value="DUF1107"/>
</dbReference>
<dbReference type="Pfam" id="PF06526">
    <property type="entry name" value="DUF1107"/>
    <property type="match status" value="1"/>
</dbReference>
<proteinExistence type="predicted"/>
<dbReference type="Gene3D" id="3.30.1910.10">
    <property type="entry name" value="so0334 like domain"/>
    <property type="match status" value="1"/>
</dbReference>
<gene>
    <name evidence="1" type="ORF">EXU30_12805</name>
</gene>
<evidence type="ECO:0000313" key="2">
    <source>
        <dbReference type="Proteomes" id="UP000291106"/>
    </source>
</evidence>
<dbReference type="RefSeq" id="WP_130600633.1">
    <property type="nucleotide sequence ID" value="NZ_CP036200.1"/>
</dbReference>
<protein>
    <submittedName>
        <fullName evidence="1">DUF1107 domain-containing protein</fullName>
    </submittedName>
</protein>
<dbReference type="EMBL" id="CP036200">
    <property type="protein sequence ID" value="QBF83478.1"/>
    <property type="molecule type" value="Genomic_DNA"/>
</dbReference>